<comment type="domain">
    <text evidence="8">The N-terminal domain interacts with the head of the 30S subunit; the C-terminal domain interacts with the body and contacts protein S4. The interaction surface between S4 and S5 is involved in control of translational fidelity.</text>
</comment>
<evidence type="ECO:0000256" key="4">
    <source>
        <dbReference type="ARBA" id="ARBA00022980"/>
    </source>
</evidence>
<evidence type="ECO:0000256" key="5">
    <source>
        <dbReference type="ARBA" id="ARBA00023274"/>
    </source>
</evidence>
<evidence type="ECO:0000313" key="12">
    <source>
        <dbReference type="Proteomes" id="UP000291213"/>
    </source>
</evidence>
<dbReference type="GO" id="GO:0022627">
    <property type="term" value="C:cytosolic small ribosomal subunit"/>
    <property type="evidence" value="ECO:0007669"/>
    <property type="project" value="TreeGrafter"/>
</dbReference>
<dbReference type="HAMAP" id="MF_01307_A">
    <property type="entry name" value="Ribosomal_uS5_A"/>
    <property type="match status" value="1"/>
</dbReference>
<dbReference type="InterPro" id="IPR000851">
    <property type="entry name" value="Ribosomal_uS5"/>
</dbReference>
<comment type="caution">
    <text evidence="11">The sequence shown here is derived from an EMBL/GenBank/DDBJ whole genome shotgun (WGS) entry which is preliminary data.</text>
</comment>
<evidence type="ECO:0000256" key="8">
    <source>
        <dbReference type="HAMAP-Rule" id="MF_01307"/>
    </source>
</evidence>
<organism evidence="11 12">
    <name type="scientific">Aeropyrum pernix</name>
    <dbReference type="NCBI Taxonomy" id="56636"/>
    <lineage>
        <taxon>Archaea</taxon>
        <taxon>Thermoproteota</taxon>
        <taxon>Thermoprotei</taxon>
        <taxon>Desulfurococcales</taxon>
        <taxon>Desulfurococcaceae</taxon>
        <taxon>Aeropyrum</taxon>
    </lineage>
</organism>
<dbReference type="InterPro" id="IPR005711">
    <property type="entry name" value="Ribosomal_uS5_euk/arc"/>
</dbReference>
<dbReference type="EMBL" id="BDMD01000082">
    <property type="protein sequence ID" value="GBF09679.1"/>
    <property type="molecule type" value="Genomic_DNA"/>
</dbReference>
<evidence type="ECO:0000256" key="9">
    <source>
        <dbReference type="RuleBase" id="RU003823"/>
    </source>
</evidence>
<evidence type="ECO:0000256" key="2">
    <source>
        <dbReference type="ARBA" id="ARBA00022730"/>
    </source>
</evidence>
<evidence type="ECO:0000256" key="7">
    <source>
        <dbReference type="ARBA" id="ARBA00035255"/>
    </source>
</evidence>
<comment type="similarity">
    <text evidence="1 8 9">Belongs to the universal ribosomal protein uS5 family.</text>
</comment>
<dbReference type="PROSITE" id="PS00585">
    <property type="entry name" value="RIBOSOMAL_S5"/>
    <property type="match status" value="1"/>
</dbReference>
<evidence type="ECO:0000256" key="6">
    <source>
        <dbReference type="ARBA" id="ARBA00025844"/>
    </source>
</evidence>
<dbReference type="SUPFAM" id="SSF54211">
    <property type="entry name" value="Ribosomal protein S5 domain 2-like"/>
    <property type="match status" value="1"/>
</dbReference>
<dbReference type="AlphaFoldDB" id="A0A401HBI4"/>
<dbReference type="InterPro" id="IPR013810">
    <property type="entry name" value="Ribosomal_uS5_N"/>
</dbReference>
<dbReference type="RefSeq" id="WP_131160628.1">
    <property type="nucleotide sequence ID" value="NZ_BDMD01000082.1"/>
</dbReference>
<evidence type="ECO:0000256" key="1">
    <source>
        <dbReference type="ARBA" id="ARBA00008945"/>
    </source>
</evidence>
<dbReference type="NCBIfam" id="NF003125">
    <property type="entry name" value="PRK04044.1"/>
    <property type="match status" value="1"/>
</dbReference>
<dbReference type="PANTHER" id="PTHR13718">
    <property type="entry name" value="RIBOSOMAL S SUBUNIT"/>
    <property type="match status" value="1"/>
</dbReference>
<dbReference type="Proteomes" id="UP000291213">
    <property type="component" value="Unassembled WGS sequence"/>
</dbReference>
<evidence type="ECO:0000313" key="11">
    <source>
        <dbReference type="EMBL" id="GBF09679.1"/>
    </source>
</evidence>
<dbReference type="InterPro" id="IPR018192">
    <property type="entry name" value="Ribosomal_uS5_N_CS"/>
</dbReference>
<keyword evidence="3 8" id="KW-0694">RNA-binding</keyword>
<dbReference type="FunFam" id="3.30.160.20:FF:000002">
    <property type="entry name" value="40S ribosomal protein S2"/>
    <property type="match status" value="1"/>
</dbReference>
<dbReference type="InterPro" id="IPR014721">
    <property type="entry name" value="Ribsml_uS5_D2-typ_fold_subgr"/>
</dbReference>
<name>A0A401HBI4_AERPX</name>
<keyword evidence="2 8" id="KW-0699">rRNA-binding</keyword>
<dbReference type="GO" id="GO:0006412">
    <property type="term" value="P:translation"/>
    <property type="evidence" value="ECO:0007669"/>
    <property type="project" value="UniProtKB-UniRule"/>
</dbReference>
<feature type="domain" description="S5 DRBM" evidence="10">
    <location>
        <begin position="55"/>
        <end position="118"/>
    </location>
</feature>
<dbReference type="FunFam" id="3.30.230.10:FF:000004">
    <property type="entry name" value="40S ribosomal protein S2"/>
    <property type="match status" value="1"/>
</dbReference>
<dbReference type="PANTHER" id="PTHR13718:SF4">
    <property type="entry name" value="40S RIBOSOMAL PROTEIN S2"/>
    <property type="match status" value="1"/>
</dbReference>
<sequence>MSQREAGQADLEAWQPRTRVGRLVKEGKIKSIDEIFRRNLPILETEIVDYLLPGLDHEVIDVSIVQKMTDAGRITRFRAVVVVGNKDGYVGLGKGKAGQFRFAIEKAIRNAKLNIIPVRRGCGSWECTCGEAHSVPFTVRGKSGSVEVILKPAPKGTGLVAGDVAKVVLRLAGISDVWTFTKGETRTSYNFARATYLALRNTYRFVTPADWAEARLRL</sequence>
<evidence type="ECO:0000256" key="3">
    <source>
        <dbReference type="ARBA" id="ARBA00022884"/>
    </source>
</evidence>
<dbReference type="Pfam" id="PF03719">
    <property type="entry name" value="Ribosomal_S5_C"/>
    <property type="match status" value="1"/>
</dbReference>
<comment type="subunit">
    <text evidence="6 8">Part of the 30S ribosomal subunit. Contacts protein S4.</text>
</comment>
<accession>A0A401HBI4</accession>
<proteinExistence type="inferred from homology"/>
<dbReference type="GO" id="GO:0019843">
    <property type="term" value="F:rRNA binding"/>
    <property type="evidence" value="ECO:0007669"/>
    <property type="project" value="UniProtKB-UniRule"/>
</dbReference>
<dbReference type="InterPro" id="IPR005324">
    <property type="entry name" value="Ribosomal_uS5_C"/>
</dbReference>
<dbReference type="Gene3D" id="3.30.160.20">
    <property type="match status" value="1"/>
</dbReference>
<protein>
    <recommendedName>
        <fullName evidence="7 8">Small ribosomal subunit protein uS5</fullName>
    </recommendedName>
</protein>
<comment type="function">
    <text evidence="8">With S4 and S12 plays an important role in translational accuracy.</text>
</comment>
<dbReference type="OrthoDB" id="38155at2157"/>
<dbReference type="Pfam" id="PF00333">
    <property type="entry name" value="Ribosomal_S5"/>
    <property type="match status" value="1"/>
</dbReference>
<evidence type="ECO:0000259" key="10">
    <source>
        <dbReference type="PROSITE" id="PS50881"/>
    </source>
</evidence>
<keyword evidence="4 8" id="KW-0689">Ribosomal protein</keyword>
<dbReference type="Gene3D" id="3.30.230.10">
    <property type="match status" value="1"/>
</dbReference>
<dbReference type="NCBIfam" id="TIGR01020">
    <property type="entry name" value="uS5_euk_arch"/>
    <property type="match status" value="1"/>
</dbReference>
<dbReference type="InterPro" id="IPR020568">
    <property type="entry name" value="Ribosomal_Su5_D2-typ_SF"/>
</dbReference>
<keyword evidence="5 8" id="KW-0687">Ribonucleoprotein</keyword>
<gene>
    <name evidence="8" type="primary">rps5</name>
    <name evidence="11" type="ORF">apy_14040</name>
</gene>
<dbReference type="GO" id="GO:0003735">
    <property type="term" value="F:structural constituent of ribosome"/>
    <property type="evidence" value="ECO:0007669"/>
    <property type="project" value="UniProtKB-UniRule"/>
</dbReference>
<dbReference type="InterPro" id="IPR047866">
    <property type="entry name" value="Ribosomal_uS5_arc"/>
</dbReference>
<dbReference type="PROSITE" id="PS50881">
    <property type="entry name" value="S5_DSRBD"/>
    <property type="match status" value="1"/>
</dbReference>
<reference evidence="11 12" key="1">
    <citation type="submission" date="2017-02" db="EMBL/GenBank/DDBJ databases">
        <title>isolation and characterization of a novel temperate virus Aeropyrum globular virus 1 infecting hyperthermophilic archaeon Aeropyrum.</title>
        <authorList>
            <person name="Yumiya M."/>
            <person name="Yoshida T."/>
            <person name="Sako Y."/>
        </authorList>
    </citation>
    <scope>NUCLEOTIDE SEQUENCE [LARGE SCALE GENOMIC DNA]</scope>
    <source>
        <strain evidence="11 12">YK1-12-2013</strain>
    </source>
</reference>
<dbReference type="SUPFAM" id="SSF54768">
    <property type="entry name" value="dsRNA-binding domain-like"/>
    <property type="match status" value="1"/>
</dbReference>